<accession>A0A1I7XS77</accession>
<name>A0A1I7XS77_HETBA</name>
<evidence type="ECO:0000313" key="2">
    <source>
        <dbReference type="WBParaSite" id="Hba_20182"/>
    </source>
</evidence>
<dbReference type="AlphaFoldDB" id="A0A1I7XS77"/>
<evidence type="ECO:0000313" key="1">
    <source>
        <dbReference type="Proteomes" id="UP000095283"/>
    </source>
</evidence>
<organism evidence="1 2">
    <name type="scientific">Heterorhabditis bacteriophora</name>
    <name type="common">Entomopathogenic nematode worm</name>
    <dbReference type="NCBI Taxonomy" id="37862"/>
    <lineage>
        <taxon>Eukaryota</taxon>
        <taxon>Metazoa</taxon>
        <taxon>Ecdysozoa</taxon>
        <taxon>Nematoda</taxon>
        <taxon>Chromadorea</taxon>
        <taxon>Rhabditida</taxon>
        <taxon>Rhabditina</taxon>
        <taxon>Rhabditomorpha</taxon>
        <taxon>Strongyloidea</taxon>
        <taxon>Heterorhabditidae</taxon>
        <taxon>Heterorhabditis</taxon>
    </lineage>
</organism>
<protein>
    <submittedName>
        <fullName evidence="2">G_PROTEIN_RECEP_F2_3 domain-containing protein</fullName>
    </submittedName>
</protein>
<dbReference type="WBParaSite" id="Hba_20182">
    <property type="protein sequence ID" value="Hba_20182"/>
    <property type="gene ID" value="Hba_20182"/>
</dbReference>
<keyword evidence="1" id="KW-1185">Reference proteome</keyword>
<proteinExistence type="predicted"/>
<reference evidence="2" key="1">
    <citation type="submission" date="2016-11" db="UniProtKB">
        <authorList>
            <consortium name="WormBaseParasite"/>
        </authorList>
    </citation>
    <scope>IDENTIFICATION</scope>
</reference>
<dbReference type="Proteomes" id="UP000095283">
    <property type="component" value="Unplaced"/>
</dbReference>
<sequence>MSMEQEPIPCAEDLSEADTCDTLRCPSGTRNTSLDDCGKQYLNGVLVHNPLPQFAHGVDKLREVLNNYWYKHTQSLFLPVTVVDMQYQIISMVNMNTACNKPQIRNHHSLVHDIHQFVYPNLSNRMLSYLGLKETTNQLAAIQQLTKDDGMYRHMHRYNPRHSG</sequence>